<dbReference type="Gene3D" id="2.70.98.10">
    <property type="match status" value="1"/>
</dbReference>
<dbReference type="InterPro" id="IPR047215">
    <property type="entry name" value="Galactose_mutarotase-like"/>
</dbReference>
<dbReference type="Proteomes" id="UP000192906">
    <property type="component" value="Unassembled WGS sequence"/>
</dbReference>
<feature type="binding site" evidence="8">
    <location>
        <begin position="179"/>
        <end position="181"/>
    </location>
    <ligand>
        <name>beta-D-galactose</name>
        <dbReference type="ChEBI" id="CHEBI:27667"/>
    </ligand>
</feature>
<dbReference type="Pfam" id="PF01263">
    <property type="entry name" value="Aldose_epim"/>
    <property type="match status" value="1"/>
</dbReference>
<dbReference type="GO" id="GO:0006006">
    <property type="term" value="P:glucose metabolic process"/>
    <property type="evidence" value="ECO:0007669"/>
    <property type="project" value="TreeGrafter"/>
</dbReference>
<accession>A0A1X7D6E2</accession>
<reference evidence="10" key="1">
    <citation type="submission" date="2017-04" db="EMBL/GenBank/DDBJ databases">
        <authorList>
            <person name="Varghese N."/>
            <person name="Submissions S."/>
        </authorList>
    </citation>
    <scope>NUCLEOTIDE SEQUENCE [LARGE SCALE GENOMIC DNA]</scope>
    <source>
        <strain evidence="10">K3S</strain>
    </source>
</reference>
<dbReference type="SUPFAM" id="SSF74650">
    <property type="entry name" value="Galactose mutarotase-like"/>
    <property type="match status" value="1"/>
</dbReference>
<feature type="active site" description="Proton donor" evidence="6">
    <location>
        <position position="179"/>
    </location>
</feature>
<dbReference type="InterPro" id="IPR014718">
    <property type="entry name" value="GH-type_carb-bd"/>
</dbReference>
<keyword evidence="10" id="KW-1185">Reference proteome</keyword>
<dbReference type="CDD" id="cd09019">
    <property type="entry name" value="galactose_mutarotase_like"/>
    <property type="match status" value="1"/>
</dbReference>
<sequence length="353" mass="38803">MSHTKKSWSVTPQGEQVYLHTISNDSGFQAGIATYGATLVELKVPVSNGQTVDAVLGFDDLTGYLNDPHYIGATVGRVAGRISHGSFELDGEKYFLDKNEGDNQLHGGKFGFNSRIWTECQAENPEPHTISLCYESPDGEGGYPGNLQVTVTYSLIENGLRIAYRAVTGKPTPINMTAHPYFNLNGDGKDTGEHEVKIFSDKTLFFDDEILPNGETLDVSGTEADYTDFCPINGPATDSQIETAPLKHDRFYILNLSEMEMPVAAVVRSDASGMELEIATTQSGLQFYSADYIGAGTKGKLGCEYGPRSGFCLEPEGYPDAVNRPEFPSVILRPGEVYNHVTEYRFREFNKRD</sequence>
<evidence type="ECO:0000256" key="8">
    <source>
        <dbReference type="PIRSR" id="PIRSR005096-3"/>
    </source>
</evidence>
<evidence type="ECO:0000256" key="3">
    <source>
        <dbReference type="ARBA" id="ARBA00023235"/>
    </source>
</evidence>
<proteinExistence type="inferred from homology"/>
<evidence type="ECO:0000256" key="5">
    <source>
        <dbReference type="PIRNR" id="PIRNR005096"/>
    </source>
</evidence>
<keyword evidence="4 5" id="KW-0119">Carbohydrate metabolism</keyword>
<dbReference type="InterPro" id="IPR011013">
    <property type="entry name" value="Gal_mutarotase_sf_dom"/>
</dbReference>
<dbReference type="NCBIfam" id="NF008277">
    <property type="entry name" value="PRK11055.1"/>
    <property type="match status" value="1"/>
</dbReference>
<evidence type="ECO:0000256" key="4">
    <source>
        <dbReference type="ARBA" id="ARBA00023277"/>
    </source>
</evidence>
<feature type="active site" description="Proton acceptor" evidence="6">
    <location>
        <position position="314"/>
    </location>
</feature>
<dbReference type="InterPro" id="IPR008183">
    <property type="entry name" value="Aldose_1/G6P_1-epimerase"/>
</dbReference>
<dbReference type="PIRSF" id="PIRSF005096">
    <property type="entry name" value="GALM"/>
    <property type="match status" value="1"/>
</dbReference>
<evidence type="ECO:0000256" key="2">
    <source>
        <dbReference type="ARBA" id="ARBA00006206"/>
    </source>
</evidence>
<dbReference type="GO" id="GO:0030246">
    <property type="term" value="F:carbohydrate binding"/>
    <property type="evidence" value="ECO:0007669"/>
    <property type="project" value="InterPro"/>
</dbReference>
<dbReference type="PANTHER" id="PTHR10091:SF0">
    <property type="entry name" value="GALACTOSE MUTAROTASE"/>
    <property type="match status" value="1"/>
</dbReference>
<dbReference type="GO" id="GO:0033499">
    <property type="term" value="P:galactose catabolic process via UDP-galactose, Leloir pathway"/>
    <property type="evidence" value="ECO:0007669"/>
    <property type="project" value="TreeGrafter"/>
</dbReference>
<name>A0A1X7D6E2_9BACT</name>
<comment type="pathway">
    <text evidence="1 5">Carbohydrate metabolism; hexose metabolism.</text>
</comment>
<evidence type="ECO:0000313" key="9">
    <source>
        <dbReference type="EMBL" id="SMF09698.1"/>
    </source>
</evidence>
<dbReference type="InterPro" id="IPR015443">
    <property type="entry name" value="Aldose_1-epimerase"/>
</dbReference>
<organism evidence="9 10">
    <name type="scientific">Desulfovibrio gilichinskyi</name>
    <dbReference type="NCBI Taxonomy" id="1519643"/>
    <lineage>
        <taxon>Bacteria</taxon>
        <taxon>Pseudomonadati</taxon>
        <taxon>Thermodesulfobacteriota</taxon>
        <taxon>Desulfovibrionia</taxon>
        <taxon>Desulfovibrionales</taxon>
        <taxon>Desulfovibrionaceae</taxon>
        <taxon>Desulfovibrio</taxon>
    </lineage>
</organism>
<dbReference type="EC" id="5.1.3.3" evidence="5"/>
<dbReference type="GO" id="GO:0004034">
    <property type="term" value="F:aldose 1-epimerase activity"/>
    <property type="evidence" value="ECO:0007669"/>
    <property type="project" value="UniProtKB-EC"/>
</dbReference>
<comment type="similarity">
    <text evidence="2 5">Belongs to the aldose epimerase family.</text>
</comment>
<keyword evidence="3 5" id="KW-0413">Isomerase</keyword>
<evidence type="ECO:0000313" key="10">
    <source>
        <dbReference type="Proteomes" id="UP000192906"/>
    </source>
</evidence>
<dbReference type="PANTHER" id="PTHR10091">
    <property type="entry name" value="ALDOSE-1-EPIMERASE"/>
    <property type="match status" value="1"/>
</dbReference>
<protein>
    <recommendedName>
        <fullName evidence="5">Aldose 1-epimerase</fullName>
        <ecNumber evidence="5">5.1.3.3</ecNumber>
    </recommendedName>
</protein>
<dbReference type="OrthoDB" id="9779408at2"/>
<gene>
    <name evidence="9" type="ORF">SAMN06295933_1716</name>
</gene>
<evidence type="ECO:0000256" key="1">
    <source>
        <dbReference type="ARBA" id="ARBA00005028"/>
    </source>
</evidence>
<dbReference type="RefSeq" id="WP_085101165.1">
    <property type="nucleotide sequence ID" value="NZ_FWZU01000002.1"/>
</dbReference>
<evidence type="ECO:0000256" key="7">
    <source>
        <dbReference type="PIRSR" id="PIRSR005096-2"/>
    </source>
</evidence>
<dbReference type="UniPathway" id="UPA00242"/>
<comment type="catalytic activity">
    <reaction evidence="5">
        <text>alpha-D-glucose = beta-D-glucose</text>
        <dbReference type="Rhea" id="RHEA:10264"/>
        <dbReference type="ChEBI" id="CHEBI:15903"/>
        <dbReference type="ChEBI" id="CHEBI:17925"/>
        <dbReference type="EC" id="5.1.3.3"/>
    </reaction>
</comment>
<evidence type="ECO:0000256" key="6">
    <source>
        <dbReference type="PIRSR" id="PIRSR005096-1"/>
    </source>
</evidence>
<dbReference type="AlphaFoldDB" id="A0A1X7D6E2"/>
<dbReference type="EMBL" id="FWZU01000002">
    <property type="protein sequence ID" value="SMF09698.1"/>
    <property type="molecule type" value="Genomic_DNA"/>
</dbReference>
<feature type="binding site" evidence="7">
    <location>
        <position position="249"/>
    </location>
    <ligand>
        <name>beta-D-galactose</name>
        <dbReference type="ChEBI" id="CHEBI:27667"/>
    </ligand>
</feature>
<dbReference type="STRING" id="1519643.SAMN06295933_1716"/>